<dbReference type="SUPFAM" id="SSF54285">
    <property type="entry name" value="MoaD/ThiS"/>
    <property type="match status" value="1"/>
</dbReference>
<evidence type="ECO:0000313" key="1">
    <source>
        <dbReference type="EMBL" id="MEL0628997.1"/>
    </source>
</evidence>
<dbReference type="InterPro" id="IPR003749">
    <property type="entry name" value="ThiS/MoaD-like"/>
</dbReference>
<name>A0ABU9GNX5_9GAMM</name>
<accession>A0ABU9GNX5</accession>
<sequence>MKIQVNEQALTLPSAMNIEQLLTHLEKPLMGSAVAVNMQVINRSEWNQYDINEGDNISLFQAIAGG</sequence>
<dbReference type="Proteomes" id="UP001369082">
    <property type="component" value="Unassembled WGS sequence"/>
</dbReference>
<dbReference type="InterPro" id="IPR010035">
    <property type="entry name" value="Thi_S"/>
</dbReference>
<protein>
    <submittedName>
        <fullName evidence="1">Sulfur carrier protein ThiS</fullName>
    </submittedName>
</protein>
<dbReference type="InterPro" id="IPR016155">
    <property type="entry name" value="Mopterin_synth/thiamin_S_b"/>
</dbReference>
<proteinExistence type="predicted"/>
<dbReference type="RefSeq" id="WP_341597011.1">
    <property type="nucleotide sequence ID" value="NZ_JBAKAZ010000013.1"/>
</dbReference>
<dbReference type="CDD" id="cd00565">
    <property type="entry name" value="Ubl_ThiS"/>
    <property type="match status" value="1"/>
</dbReference>
<gene>
    <name evidence="1" type="primary">thiS</name>
    <name evidence="1" type="ORF">V6256_05185</name>
</gene>
<evidence type="ECO:0000313" key="2">
    <source>
        <dbReference type="Proteomes" id="UP001369082"/>
    </source>
</evidence>
<dbReference type="PANTHER" id="PTHR34472">
    <property type="entry name" value="SULFUR CARRIER PROTEIN THIS"/>
    <property type="match status" value="1"/>
</dbReference>
<dbReference type="PANTHER" id="PTHR34472:SF1">
    <property type="entry name" value="SULFUR CARRIER PROTEIN THIS"/>
    <property type="match status" value="1"/>
</dbReference>
<dbReference type="NCBIfam" id="TIGR01683">
    <property type="entry name" value="thiS"/>
    <property type="match status" value="1"/>
</dbReference>
<dbReference type="EMBL" id="JBAKAZ010000013">
    <property type="protein sequence ID" value="MEL0628997.1"/>
    <property type="molecule type" value="Genomic_DNA"/>
</dbReference>
<keyword evidence="2" id="KW-1185">Reference proteome</keyword>
<dbReference type="Gene3D" id="3.10.20.30">
    <property type="match status" value="1"/>
</dbReference>
<dbReference type="InterPro" id="IPR012675">
    <property type="entry name" value="Beta-grasp_dom_sf"/>
</dbReference>
<reference evidence="1 2" key="1">
    <citation type="submission" date="2024-02" db="EMBL/GenBank/DDBJ databases">
        <title>Bacteria isolated from the canopy kelp, Nereocystis luetkeana.</title>
        <authorList>
            <person name="Pfister C.A."/>
            <person name="Younker I.T."/>
            <person name="Light S.H."/>
        </authorList>
    </citation>
    <scope>NUCLEOTIDE SEQUENCE [LARGE SCALE GENOMIC DNA]</scope>
    <source>
        <strain evidence="1 2">TI.1.05</strain>
    </source>
</reference>
<organism evidence="1 2">
    <name type="scientific">Psychromonas aquatilis</name>
    <dbReference type="NCBI Taxonomy" id="2005072"/>
    <lineage>
        <taxon>Bacteria</taxon>
        <taxon>Pseudomonadati</taxon>
        <taxon>Pseudomonadota</taxon>
        <taxon>Gammaproteobacteria</taxon>
        <taxon>Alteromonadales</taxon>
        <taxon>Psychromonadaceae</taxon>
        <taxon>Psychromonas</taxon>
    </lineage>
</organism>
<comment type="caution">
    <text evidence="1">The sequence shown here is derived from an EMBL/GenBank/DDBJ whole genome shotgun (WGS) entry which is preliminary data.</text>
</comment>
<dbReference type="Pfam" id="PF02597">
    <property type="entry name" value="ThiS"/>
    <property type="match status" value="1"/>
</dbReference>